<comment type="subcellular location">
    <subcellularLocation>
        <location evidence="2">Cell membrane</location>
    </subcellularLocation>
</comment>
<reference evidence="15" key="1">
    <citation type="journal article" date="2019" name="Int. J. Syst. Evol. Microbiol.">
        <title>The Global Catalogue of Microorganisms (GCM) 10K type strain sequencing project: providing services to taxonomists for standard genome sequencing and annotation.</title>
        <authorList>
            <consortium name="The Broad Institute Genomics Platform"/>
            <consortium name="The Broad Institute Genome Sequencing Center for Infectious Disease"/>
            <person name="Wu L."/>
            <person name="Ma J."/>
        </authorList>
    </citation>
    <scope>NUCLEOTIDE SEQUENCE [LARGE SCALE GENOMIC DNA]</scope>
    <source>
        <strain evidence="15">TBRC 1826</strain>
    </source>
</reference>
<dbReference type="CDD" id="cd06225">
    <property type="entry name" value="HAMP"/>
    <property type="match status" value="1"/>
</dbReference>
<dbReference type="CDD" id="cd00082">
    <property type="entry name" value="HisKA"/>
    <property type="match status" value="1"/>
</dbReference>
<dbReference type="RefSeq" id="WP_378530418.1">
    <property type="nucleotide sequence ID" value="NZ_JBHSBH010000004.1"/>
</dbReference>
<dbReference type="InterPro" id="IPR004358">
    <property type="entry name" value="Sig_transdc_His_kin-like_C"/>
</dbReference>
<evidence type="ECO:0000256" key="2">
    <source>
        <dbReference type="ARBA" id="ARBA00004236"/>
    </source>
</evidence>
<keyword evidence="10 11" id="KW-0472">Membrane</keyword>
<dbReference type="EMBL" id="JBHSBH010000004">
    <property type="protein sequence ID" value="MFC3995368.1"/>
    <property type="molecule type" value="Genomic_DNA"/>
</dbReference>
<gene>
    <name evidence="14" type="ORF">ACFOVU_05560</name>
</gene>
<evidence type="ECO:0000313" key="14">
    <source>
        <dbReference type="EMBL" id="MFC3995368.1"/>
    </source>
</evidence>
<evidence type="ECO:0000256" key="1">
    <source>
        <dbReference type="ARBA" id="ARBA00000085"/>
    </source>
</evidence>
<dbReference type="Gene3D" id="3.30.565.10">
    <property type="entry name" value="Histidine kinase-like ATPase, C-terminal domain"/>
    <property type="match status" value="1"/>
</dbReference>
<proteinExistence type="predicted"/>
<dbReference type="CDD" id="cd00075">
    <property type="entry name" value="HATPase"/>
    <property type="match status" value="1"/>
</dbReference>
<sequence length="494" mass="51411">MGALRLGPRGLRGRLVLTVLCLTAACLTAFGVTGVALLERSLMADVDHRLGGLARATAAGPAPGDLPDIPISPPPLPTDLRVLEISPAGRVAWSVGQTTDDADRPDISGLSAAELAGRAGTPFTLPGTDGGADWRVLTVRASDGSTRMVADSLAETERTLNRLIAIEAGIGAVLLVVLGVGAVTIVRLQLRPLTRIEGTAQAIAAGRLDERVPYDDPGTETGRLGRALNTMLGTLADSLSERARTAEQMRRFVADASHELRTPLSSIRGFAELYRQSRDQGRVQGGPEIDHWMERIESEAGRMGGLVDDLLVLARFDERPPLEPDDVDLAALARDAVGDARARAPGAPISLDAPEPVRVVGDERRLRQVLVNLIGNALTHTPEGTPVRVEVGHGTVPAPLAEGAVGVGALPAGVASTAVVRVRDDGPGIAPDDAPHVFDRFYRPGGDRSRDRGGAGLGLAIVAAIVTAHDGRVVLGGADAGNQGTTFTVVLPLG</sequence>
<dbReference type="PRINTS" id="PR00344">
    <property type="entry name" value="BCTRLSENSOR"/>
</dbReference>
<dbReference type="InterPro" id="IPR005467">
    <property type="entry name" value="His_kinase_dom"/>
</dbReference>
<evidence type="ECO:0000256" key="8">
    <source>
        <dbReference type="ARBA" id="ARBA00022989"/>
    </source>
</evidence>
<protein>
    <recommendedName>
        <fullName evidence="3">histidine kinase</fullName>
        <ecNumber evidence="3">2.7.13.3</ecNumber>
    </recommendedName>
</protein>
<dbReference type="PROSITE" id="PS51257">
    <property type="entry name" value="PROKAR_LIPOPROTEIN"/>
    <property type="match status" value="1"/>
</dbReference>
<evidence type="ECO:0000256" key="6">
    <source>
        <dbReference type="ARBA" id="ARBA00022692"/>
    </source>
</evidence>
<keyword evidence="8 11" id="KW-1133">Transmembrane helix</keyword>
<dbReference type="EC" id="2.7.13.3" evidence="3"/>
<keyword evidence="4" id="KW-0597">Phosphoprotein</keyword>
<dbReference type="Pfam" id="PF02518">
    <property type="entry name" value="HATPase_c"/>
    <property type="match status" value="1"/>
</dbReference>
<dbReference type="SMART" id="SM00387">
    <property type="entry name" value="HATPase_c"/>
    <property type="match status" value="1"/>
</dbReference>
<name>A0ABV8FJX3_9ACTN</name>
<evidence type="ECO:0000256" key="4">
    <source>
        <dbReference type="ARBA" id="ARBA00022553"/>
    </source>
</evidence>
<dbReference type="PROSITE" id="PS50885">
    <property type="entry name" value="HAMP"/>
    <property type="match status" value="1"/>
</dbReference>
<dbReference type="InterPro" id="IPR050428">
    <property type="entry name" value="TCS_sensor_his_kinase"/>
</dbReference>
<dbReference type="Gene3D" id="6.10.340.10">
    <property type="match status" value="1"/>
</dbReference>
<dbReference type="SMART" id="SM00388">
    <property type="entry name" value="HisKA"/>
    <property type="match status" value="1"/>
</dbReference>
<dbReference type="PANTHER" id="PTHR45436">
    <property type="entry name" value="SENSOR HISTIDINE KINASE YKOH"/>
    <property type="match status" value="1"/>
</dbReference>
<keyword evidence="7 14" id="KW-0418">Kinase</keyword>
<dbReference type="SUPFAM" id="SSF47384">
    <property type="entry name" value="Homodimeric domain of signal transducing histidine kinase"/>
    <property type="match status" value="1"/>
</dbReference>
<dbReference type="InterPro" id="IPR036097">
    <property type="entry name" value="HisK_dim/P_sf"/>
</dbReference>
<evidence type="ECO:0000256" key="7">
    <source>
        <dbReference type="ARBA" id="ARBA00022777"/>
    </source>
</evidence>
<dbReference type="SMART" id="SM00304">
    <property type="entry name" value="HAMP"/>
    <property type="match status" value="1"/>
</dbReference>
<accession>A0ABV8FJX3</accession>
<evidence type="ECO:0000259" key="12">
    <source>
        <dbReference type="PROSITE" id="PS50109"/>
    </source>
</evidence>
<feature type="domain" description="Histidine kinase" evidence="12">
    <location>
        <begin position="255"/>
        <end position="494"/>
    </location>
</feature>
<dbReference type="InterPro" id="IPR003661">
    <property type="entry name" value="HisK_dim/P_dom"/>
</dbReference>
<keyword evidence="5" id="KW-0808">Transferase</keyword>
<dbReference type="Proteomes" id="UP001595847">
    <property type="component" value="Unassembled WGS sequence"/>
</dbReference>
<evidence type="ECO:0000256" key="10">
    <source>
        <dbReference type="ARBA" id="ARBA00023136"/>
    </source>
</evidence>
<dbReference type="Pfam" id="PF00672">
    <property type="entry name" value="HAMP"/>
    <property type="match status" value="1"/>
</dbReference>
<evidence type="ECO:0000256" key="3">
    <source>
        <dbReference type="ARBA" id="ARBA00012438"/>
    </source>
</evidence>
<dbReference type="SUPFAM" id="SSF55874">
    <property type="entry name" value="ATPase domain of HSP90 chaperone/DNA topoisomerase II/histidine kinase"/>
    <property type="match status" value="1"/>
</dbReference>
<feature type="transmembrane region" description="Helical" evidence="11">
    <location>
        <begin position="163"/>
        <end position="186"/>
    </location>
</feature>
<dbReference type="Gene3D" id="1.10.287.130">
    <property type="match status" value="1"/>
</dbReference>
<dbReference type="PROSITE" id="PS50109">
    <property type="entry name" value="HIS_KIN"/>
    <property type="match status" value="1"/>
</dbReference>
<keyword evidence="15" id="KW-1185">Reference proteome</keyword>
<evidence type="ECO:0000256" key="9">
    <source>
        <dbReference type="ARBA" id="ARBA00023012"/>
    </source>
</evidence>
<feature type="domain" description="HAMP" evidence="13">
    <location>
        <begin position="187"/>
        <end position="240"/>
    </location>
</feature>
<evidence type="ECO:0000256" key="5">
    <source>
        <dbReference type="ARBA" id="ARBA00022679"/>
    </source>
</evidence>
<evidence type="ECO:0000256" key="11">
    <source>
        <dbReference type="SAM" id="Phobius"/>
    </source>
</evidence>
<organism evidence="14 15">
    <name type="scientific">Nocardiopsis sediminis</name>
    <dbReference type="NCBI Taxonomy" id="1778267"/>
    <lineage>
        <taxon>Bacteria</taxon>
        <taxon>Bacillati</taxon>
        <taxon>Actinomycetota</taxon>
        <taxon>Actinomycetes</taxon>
        <taxon>Streptosporangiales</taxon>
        <taxon>Nocardiopsidaceae</taxon>
        <taxon>Nocardiopsis</taxon>
    </lineage>
</organism>
<dbReference type="PANTHER" id="PTHR45436:SF5">
    <property type="entry name" value="SENSOR HISTIDINE KINASE TRCS"/>
    <property type="match status" value="1"/>
</dbReference>
<comment type="caution">
    <text evidence="14">The sequence shown here is derived from an EMBL/GenBank/DDBJ whole genome shotgun (WGS) entry which is preliminary data.</text>
</comment>
<dbReference type="GO" id="GO:0016301">
    <property type="term" value="F:kinase activity"/>
    <property type="evidence" value="ECO:0007669"/>
    <property type="project" value="UniProtKB-KW"/>
</dbReference>
<dbReference type="InterPro" id="IPR003594">
    <property type="entry name" value="HATPase_dom"/>
</dbReference>
<evidence type="ECO:0000313" key="15">
    <source>
        <dbReference type="Proteomes" id="UP001595847"/>
    </source>
</evidence>
<dbReference type="Pfam" id="PF00512">
    <property type="entry name" value="HisKA"/>
    <property type="match status" value="1"/>
</dbReference>
<keyword evidence="6 11" id="KW-0812">Transmembrane</keyword>
<dbReference type="InterPro" id="IPR036890">
    <property type="entry name" value="HATPase_C_sf"/>
</dbReference>
<evidence type="ECO:0000259" key="13">
    <source>
        <dbReference type="PROSITE" id="PS50885"/>
    </source>
</evidence>
<dbReference type="InterPro" id="IPR003660">
    <property type="entry name" value="HAMP_dom"/>
</dbReference>
<dbReference type="SUPFAM" id="SSF158472">
    <property type="entry name" value="HAMP domain-like"/>
    <property type="match status" value="1"/>
</dbReference>
<comment type="catalytic activity">
    <reaction evidence="1">
        <text>ATP + protein L-histidine = ADP + protein N-phospho-L-histidine.</text>
        <dbReference type="EC" id="2.7.13.3"/>
    </reaction>
</comment>
<keyword evidence="9" id="KW-0902">Two-component regulatory system</keyword>